<dbReference type="OrthoDB" id="5068804at2759"/>
<dbReference type="Proteomes" id="UP000184383">
    <property type="component" value="Unassembled WGS sequence"/>
</dbReference>
<dbReference type="GeneID" id="63752210"/>
<feature type="domain" description="Azaphilone pigments biosynthesis cluster protein L N-terminal" evidence="2">
    <location>
        <begin position="233"/>
        <end position="309"/>
    </location>
</feature>
<accession>A0A1L9R7H0</accession>
<evidence type="ECO:0000259" key="2">
    <source>
        <dbReference type="Pfam" id="PF17111"/>
    </source>
</evidence>
<gene>
    <name evidence="3" type="ORF">ASPWEDRAFT_44821</name>
</gene>
<feature type="region of interest" description="Disordered" evidence="1">
    <location>
        <begin position="386"/>
        <end position="418"/>
    </location>
</feature>
<evidence type="ECO:0000313" key="3">
    <source>
        <dbReference type="EMBL" id="OJJ30844.1"/>
    </source>
</evidence>
<proteinExistence type="predicted"/>
<evidence type="ECO:0000313" key="4">
    <source>
        <dbReference type="Proteomes" id="UP000184383"/>
    </source>
</evidence>
<dbReference type="VEuPathDB" id="FungiDB:ASPWEDRAFT_44821"/>
<dbReference type="EMBL" id="KV878216">
    <property type="protein sequence ID" value="OJJ30844.1"/>
    <property type="molecule type" value="Genomic_DNA"/>
</dbReference>
<name>A0A1L9R7H0_ASPWE</name>
<keyword evidence="4" id="KW-1185">Reference proteome</keyword>
<protein>
    <recommendedName>
        <fullName evidence="2">Azaphilone pigments biosynthesis cluster protein L N-terminal domain-containing protein</fullName>
    </recommendedName>
</protein>
<dbReference type="Pfam" id="PF17111">
    <property type="entry name" value="PigL_N"/>
    <property type="match status" value="2"/>
</dbReference>
<dbReference type="AlphaFoldDB" id="A0A1L9R7H0"/>
<feature type="domain" description="Azaphilone pigments biosynthesis cluster protein L N-terminal" evidence="2">
    <location>
        <begin position="2"/>
        <end position="210"/>
    </location>
</feature>
<dbReference type="Gene3D" id="1.20.120.1020">
    <property type="entry name" value="Prion-inhibition and propagation, HeLo domain"/>
    <property type="match status" value="1"/>
</dbReference>
<evidence type="ECO:0000256" key="1">
    <source>
        <dbReference type="SAM" id="MobiDB-lite"/>
    </source>
</evidence>
<dbReference type="STRING" id="1073089.A0A1L9R7H0"/>
<sequence>MAEPIGIASGVLALASFAFQSSITLYETVQSFRSHQKRVRDLLDELEALSGVLGPLAETIQATTDVNLSVLDLPLLRCGNACNEFREELIKCSSRSGGSRTSFRDWAKLRYMGDDIDGFRRVLAQYQLTINIALTDANLRKSSINAESLEGYKDLIETAKADLEAHLENIDGKLELVLGKTVANSDSDVIELRRIKEERLSTEKCLQICAQLSEHIKQIQPTSKDEGGFSSLGDLDNSPEKVTNEGLQECKTSLKLTMTKLEEHMQDLMNRLLAKSKSPTTSQTQEEFTDLARLRDEWETARQCMDICTKADNNLKENFSKINNYATGDALQFMVSTNGKILHGNNRGVGWRTRQVGGYISDASIQQLSRDMTNINFRNLGNDAPIPQGSSPTIHNDEPRVETPFEYSQRYGRGYKLP</sequence>
<organism evidence="3 4">
    <name type="scientific">Aspergillus wentii DTO 134E9</name>
    <dbReference type="NCBI Taxonomy" id="1073089"/>
    <lineage>
        <taxon>Eukaryota</taxon>
        <taxon>Fungi</taxon>
        <taxon>Dikarya</taxon>
        <taxon>Ascomycota</taxon>
        <taxon>Pezizomycotina</taxon>
        <taxon>Eurotiomycetes</taxon>
        <taxon>Eurotiomycetidae</taxon>
        <taxon>Eurotiales</taxon>
        <taxon>Aspergillaceae</taxon>
        <taxon>Aspergillus</taxon>
        <taxon>Aspergillus subgen. Cremei</taxon>
    </lineage>
</organism>
<dbReference type="InterPro" id="IPR031348">
    <property type="entry name" value="PigL_N"/>
</dbReference>
<dbReference type="RefSeq" id="XP_040684521.1">
    <property type="nucleotide sequence ID" value="XM_040836362.1"/>
</dbReference>
<reference evidence="4" key="1">
    <citation type="journal article" date="2017" name="Genome Biol.">
        <title>Comparative genomics reveals high biological diversity and specific adaptations in the industrially and medically important fungal genus Aspergillus.</title>
        <authorList>
            <person name="de Vries R.P."/>
            <person name="Riley R."/>
            <person name="Wiebenga A."/>
            <person name="Aguilar-Osorio G."/>
            <person name="Amillis S."/>
            <person name="Uchima C.A."/>
            <person name="Anderluh G."/>
            <person name="Asadollahi M."/>
            <person name="Askin M."/>
            <person name="Barry K."/>
            <person name="Battaglia E."/>
            <person name="Bayram O."/>
            <person name="Benocci T."/>
            <person name="Braus-Stromeyer S.A."/>
            <person name="Caldana C."/>
            <person name="Canovas D."/>
            <person name="Cerqueira G.C."/>
            <person name="Chen F."/>
            <person name="Chen W."/>
            <person name="Choi C."/>
            <person name="Clum A."/>
            <person name="Dos Santos R.A."/>
            <person name="Damasio A.R."/>
            <person name="Diallinas G."/>
            <person name="Emri T."/>
            <person name="Fekete E."/>
            <person name="Flipphi M."/>
            <person name="Freyberg S."/>
            <person name="Gallo A."/>
            <person name="Gournas C."/>
            <person name="Habgood R."/>
            <person name="Hainaut M."/>
            <person name="Harispe M.L."/>
            <person name="Henrissat B."/>
            <person name="Hilden K.S."/>
            <person name="Hope R."/>
            <person name="Hossain A."/>
            <person name="Karabika E."/>
            <person name="Karaffa L."/>
            <person name="Karanyi Z."/>
            <person name="Krasevec N."/>
            <person name="Kuo A."/>
            <person name="Kusch H."/>
            <person name="LaButti K."/>
            <person name="Lagendijk E.L."/>
            <person name="Lapidus A."/>
            <person name="Levasseur A."/>
            <person name="Lindquist E."/>
            <person name="Lipzen A."/>
            <person name="Logrieco A.F."/>
            <person name="MacCabe A."/>
            <person name="Maekelae M.R."/>
            <person name="Malavazi I."/>
            <person name="Melin P."/>
            <person name="Meyer V."/>
            <person name="Mielnichuk N."/>
            <person name="Miskei M."/>
            <person name="Molnar A.P."/>
            <person name="Mule G."/>
            <person name="Ngan C.Y."/>
            <person name="Orejas M."/>
            <person name="Orosz E."/>
            <person name="Ouedraogo J.P."/>
            <person name="Overkamp K.M."/>
            <person name="Park H.-S."/>
            <person name="Perrone G."/>
            <person name="Piumi F."/>
            <person name="Punt P.J."/>
            <person name="Ram A.F."/>
            <person name="Ramon A."/>
            <person name="Rauscher S."/>
            <person name="Record E."/>
            <person name="Riano-Pachon D.M."/>
            <person name="Robert V."/>
            <person name="Roehrig J."/>
            <person name="Ruller R."/>
            <person name="Salamov A."/>
            <person name="Salih N.S."/>
            <person name="Samson R.A."/>
            <person name="Sandor E."/>
            <person name="Sanguinetti M."/>
            <person name="Schuetze T."/>
            <person name="Sepcic K."/>
            <person name="Shelest E."/>
            <person name="Sherlock G."/>
            <person name="Sophianopoulou V."/>
            <person name="Squina F.M."/>
            <person name="Sun H."/>
            <person name="Susca A."/>
            <person name="Todd R.B."/>
            <person name="Tsang A."/>
            <person name="Unkles S.E."/>
            <person name="van de Wiele N."/>
            <person name="van Rossen-Uffink D."/>
            <person name="Oliveira J.V."/>
            <person name="Vesth T.C."/>
            <person name="Visser J."/>
            <person name="Yu J.-H."/>
            <person name="Zhou M."/>
            <person name="Andersen M.R."/>
            <person name="Archer D.B."/>
            <person name="Baker S.E."/>
            <person name="Benoit I."/>
            <person name="Brakhage A.A."/>
            <person name="Braus G.H."/>
            <person name="Fischer R."/>
            <person name="Frisvad J.C."/>
            <person name="Goldman G.H."/>
            <person name="Houbraken J."/>
            <person name="Oakley B."/>
            <person name="Pocsi I."/>
            <person name="Scazzocchio C."/>
            <person name="Seiboth B."/>
            <person name="vanKuyk P.A."/>
            <person name="Wortman J."/>
            <person name="Dyer P.S."/>
            <person name="Grigoriev I.V."/>
        </authorList>
    </citation>
    <scope>NUCLEOTIDE SEQUENCE [LARGE SCALE GENOMIC DNA]</scope>
    <source>
        <strain evidence="4">DTO 134E9</strain>
    </source>
</reference>
<dbReference type="InterPro" id="IPR038305">
    <property type="entry name" value="HeLo_sf"/>
</dbReference>